<proteinExistence type="evidence at protein level"/>
<evidence type="ECO:0000313" key="2">
    <source>
        <dbReference type="Ensembl" id="ENSGALP00010044466.1"/>
    </source>
</evidence>
<dbReference type="InterPro" id="IPR012171">
    <property type="entry name" value="Fatty_acid_desaturase"/>
</dbReference>
<keyword evidence="3" id="KW-1185">Reference proteome</keyword>
<name>A0A8V1AEL2_CHICK</name>
<evidence type="ECO:0000256" key="1">
    <source>
        <dbReference type="SAM" id="MobiDB-lite"/>
    </source>
</evidence>
<sequence>MPLEDSGAARRSGQHPCGVTGCEGTRDTLHRDELAPDVSRTGVIAEDEELWPQLDDGDVTSGRGEDARRALQRAGSGEALMAELSERVQKVVRSSSWWERHGVDICILSCSLLALPVGFLCLRSAHAIPFLVGVLTLGVGYHTLAVKGSHLASHNALTKSKSWGKVWAVFFIEHIGLPMFAADRKPKRIQQMSLGVLNLPRNALLDWCFGHSLISCHVEHHLFPSLSDNMCLKIKPVVSQYLKEKRLPYNEDTYGSRLQLFLQKYEELMVHAPPITELVGIQ</sequence>
<dbReference type="Ensembl" id="ENSGALT00010071776.1">
    <property type="protein sequence ID" value="ENSGALP00010044466.1"/>
    <property type="gene ID" value="ENSGALG00010029676.1"/>
</dbReference>
<dbReference type="GO" id="GO:0016491">
    <property type="term" value="F:oxidoreductase activity"/>
    <property type="evidence" value="ECO:0007669"/>
    <property type="project" value="InterPro"/>
</dbReference>
<reference evidence="2" key="2">
    <citation type="submission" date="2025-08" db="UniProtKB">
        <authorList>
            <consortium name="Ensembl"/>
        </authorList>
    </citation>
    <scope>IDENTIFICATION</scope>
    <source>
        <strain evidence="2">broiler</strain>
    </source>
</reference>
<dbReference type="Proteomes" id="UP000000539">
    <property type="component" value="Chromosome 18"/>
</dbReference>
<feature type="region of interest" description="Disordered" evidence="1">
    <location>
        <begin position="1"/>
        <end position="31"/>
    </location>
</feature>
<dbReference type="GeneTree" id="ENSGT00950000182990"/>
<dbReference type="OrthoDB" id="8734935at2759"/>
<keyword evidence="4" id="KW-1267">Proteomics identification</keyword>
<dbReference type="PANTHER" id="PTHR19353:SF13">
    <property type="entry name" value="FATTY ACID DESATURASE 6"/>
    <property type="match status" value="1"/>
</dbReference>
<reference evidence="2" key="3">
    <citation type="submission" date="2025-09" db="UniProtKB">
        <authorList>
            <consortium name="Ensembl"/>
        </authorList>
    </citation>
    <scope>IDENTIFICATION</scope>
    <source>
        <strain evidence="2">broiler</strain>
    </source>
</reference>
<reference evidence="2" key="1">
    <citation type="submission" date="2020-11" db="EMBL/GenBank/DDBJ databases">
        <title>Gallus gallus (Chicken) genome, bGalGal1, GRCg7b, maternal haplotype autosomes + Z &amp; W.</title>
        <authorList>
            <person name="Warren W."/>
            <person name="Formenti G."/>
            <person name="Fedrigo O."/>
            <person name="Haase B."/>
            <person name="Mountcastle J."/>
            <person name="Balacco J."/>
            <person name="Tracey A."/>
            <person name="Schneider V."/>
            <person name="Okimoto R."/>
            <person name="Cheng H."/>
            <person name="Hawken R."/>
            <person name="Howe K."/>
            <person name="Jarvis E.D."/>
        </authorList>
    </citation>
    <scope>NUCLEOTIDE SEQUENCE [LARGE SCALE GENOMIC DNA]</scope>
    <source>
        <strain evidence="2">Broiler</strain>
    </source>
</reference>
<dbReference type="PANTHER" id="PTHR19353">
    <property type="entry name" value="FATTY ACID DESATURASE 2"/>
    <property type="match status" value="1"/>
</dbReference>
<evidence type="ECO:0007829" key="4">
    <source>
        <dbReference type="PeptideAtlas" id="A0A8V1AEL2"/>
    </source>
</evidence>
<organism evidence="2 3">
    <name type="scientific">Gallus gallus</name>
    <name type="common">Chicken</name>
    <dbReference type="NCBI Taxonomy" id="9031"/>
    <lineage>
        <taxon>Eukaryota</taxon>
        <taxon>Metazoa</taxon>
        <taxon>Chordata</taxon>
        <taxon>Craniata</taxon>
        <taxon>Vertebrata</taxon>
        <taxon>Euteleostomi</taxon>
        <taxon>Archelosauria</taxon>
        <taxon>Archosauria</taxon>
        <taxon>Dinosauria</taxon>
        <taxon>Saurischia</taxon>
        <taxon>Theropoda</taxon>
        <taxon>Coelurosauria</taxon>
        <taxon>Aves</taxon>
        <taxon>Neognathae</taxon>
        <taxon>Galloanserae</taxon>
        <taxon>Galliformes</taxon>
        <taxon>Phasianidae</taxon>
        <taxon>Phasianinae</taxon>
        <taxon>Gallus</taxon>
    </lineage>
</organism>
<accession>A0A8V1AEL2</accession>
<protein>
    <submittedName>
        <fullName evidence="2">Fatty acid desaturase 6</fullName>
    </submittedName>
</protein>
<evidence type="ECO:0000313" key="3">
    <source>
        <dbReference type="Proteomes" id="UP000000539"/>
    </source>
</evidence>
<gene>
    <name evidence="2" type="primary">FADS6</name>
</gene>
<dbReference type="AlphaFoldDB" id="A0A8V1AEL2"/>